<dbReference type="GO" id="GO:0038023">
    <property type="term" value="F:signaling receptor activity"/>
    <property type="evidence" value="ECO:0007669"/>
    <property type="project" value="InterPro"/>
</dbReference>
<evidence type="ECO:0000259" key="16">
    <source>
        <dbReference type="SMART" id="SM00918"/>
    </source>
</evidence>
<name>A0A183SJF1_SCHSO</name>
<dbReference type="SMART" id="SM00079">
    <property type="entry name" value="PBPe"/>
    <property type="match status" value="1"/>
</dbReference>
<proteinExistence type="predicted"/>
<evidence type="ECO:0000256" key="12">
    <source>
        <dbReference type="ARBA" id="ARBA00023303"/>
    </source>
</evidence>
<feature type="binding site" evidence="13">
    <location>
        <position position="872"/>
    </location>
    <ligand>
        <name>L-glutamate</name>
        <dbReference type="ChEBI" id="CHEBI:29985"/>
    </ligand>
</feature>
<dbReference type="EMBL" id="UYSU01032834">
    <property type="protein sequence ID" value="VDL90734.1"/>
    <property type="molecule type" value="Genomic_DNA"/>
</dbReference>
<evidence type="ECO:0000256" key="11">
    <source>
        <dbReference type="ARBA" id="ARBA00023286"/>
    </source>
</evidence>
<protein>
    <submittedName>
        <fullName evidence="19">Lig_chan-Glu_bd domain-containing protein</fullName>
    </submittedName>
</protein>
<keyword evidence="9" id="KW-0675">Receptor</keyword>
<dbReference type="Gene3D" id="3.40.190.10">
    <property type="entry name" value="Periplasmic binding protein-like II"/>
    <property type="match status" value="3"/>
</dbReference>
<feature type="binding site" evidence="13">
    <location>
        <position position="641"/>
    </location>
    <ligand>
        <name>L-glutamate</name>
        <dbReference type="ChEBI" id="CHEBI:29985"/>
    </ligand>
</feature>
<dbReference type="GO" id="GO:0043226">
    <property type="term" value="C:organelle"/>
    <property type="evidence" value="ECO:0007669"/>
    <property type="project" value="UniProtKB-ARBA"/>
</dbReference>
<feature type="binding site" evidence="13">
    <location>
        <position position="646"/>
    </location>
    <ligand>
        <name>L-glutamate</name>
        <dbReference type="ChEBI" id="CHEBI:29985"/>
    </ligand>
</feature>
<evidence type="ECO:0000256" key="6">
    <source>
        <dbReference type="ARBA" id="ARBA00023054"/>
    </source>
</evidence>
<dbReference type="GO" id="GO:0015276">
    <property type="term" value="F:ligand-gated monoatomic ion channel activity"/>
    <property type="evidence" value="ECO:0007669"/>
    <property type="project" value="InterPro"/>
</dbReference>
<dbReference type="Pfam" id="PF00060">
    <property type="entry name" value="Lig_chan"/>
    <property type="match status" value="1"/>
</dbReference>
<dbReference type="InterPro" id="IPR015683">
    <property type="entry name" value="Ionotropic_Glu_rcpt"/>
</dbReference>
<evidence type="ECO:0000256" key="13">
    <source>
        <dbReference type="PIRSR" id="PIRSR601508-1"/>
    </source>
</evidence>
<dbReference type="SUPFAM" id="SSF53850">
    <property type="entry name" value="Periplasmic binding protein-like II"/>
    <property type="match status" value="1"/>
</dbReference>
<evidence type="ECO:0000256" key="4">
    <source>
        <dbReference type="ARBA" id="ARBA00022692"/>
    </source>
</evidence>
<feature type="site" description="Interaction with the cone snail toxin Con-ikot-ikot" evidence="14">
    <location>
        <position position="615"/>
    </location>
</feature>
<dbReference type="InterPro" id="IPR019594">
    <property type="entry name" value="Glu/Gly-bd"/>
</dbReference>
<keyword evidence="2" id="KW-0813">Transport</keyword>
<evidence type="ECO:0000256" key="14">
    <source>
        <dbReference type="PIRSR" id="PIRSR601508-2"/>
    </source>
</evidence>
<evidence type="ECO:0000256" key="1">
    <source>
        <dbReference type="ARBA" id="ARBA00004651"/>
    </source>
</evidence>
<evidence type="ECO:0000313" key="17">
    <source>
        <dbReference type="EMBL" id="VDL90734.1"/>
    </source>
</evidence>
<evidence type="ECO:0000259" key="15">
    <source>
        <dbReference type="SMART" id="SM00079"/>
    </source>
</evidence>
<keyword evidence="10" id="KW-0325">Glycoprotein</keyword>
<dbReference type="AlphaFoldDB" id="A0A183SJF1"/>
<keyword evidence="6" id="KW-0175">Coiled coil</keyword>
<dbReference type="Pfam" id="PF10613">
    <property type="entry name" value="Lig_chan-Glu_bd"/>
    <property type="match status" value="1"/>
</dbReference>
<dbReference type="InterPro" id="IPR001320">
    <property type="entry name" value="Iontro_rcpt_C"/>
</dbReference>
<evidence type="ECO:0000256" key="5">
    <source>
        <dbReference type="ARBA" id="ARBA00022989"/>
    </source>
</evidence>
<evidence type="ECO:0000313" key="18">
    <source>
        <dbReference type="Proteomes" id="UP000275846"/>
    </source>
</evidence>
<feature type="site" description="Interaction with the cone snail toxin Con-ikot-ikot" evidence="14">
    <location>
        <position position="835"/>
    </location>
</feature>
<comment type="subcellular location">
    <subcellularLocation>
        <location evidence="1">Cell membrane</location>
        <topology evidence="1">Multi-pass membrane protein</topology>
    </subcellularLocation>
</comment>
<keyword evidence="11" id="KW-1071">Ligand-gated ion channel</keyword>
<feature type="domain" description="Ionotropic glutamate receptor L-glutamate and glycine-binding" evidence="16">
    <location>
        <begin position="576"/>
        <end position="630"/>
    </location>
</feature>
<dbReference type="Proteomes" id="UP000275846">
    <property type="component" value="Unassembled WGS sequence"/>
</dbReference>
<keyword evidence="3" id="KW-1003">Cell membrane</keyword>
<feature type="domain" description="Ionotropic glutamate receptor C-terminal" evidence="15">
    <location>
        <begin position="559"/>
        <end position="936"/>
    </location>
</feature>
<dbReference type="SMART" id="SM00918">
    <property type="entry name" value="Lig_chan-Glu_bd"/>
    <property type="match status" value="1"/>
</dbReference>
<reference evidence="19" key="1">
    <citation type="submission" date="2016-06" db="UniProtKB">
        <authorList>
            <consortium name="WormBaseParasite"/>
        </authorList>
    </citation>
    <scope>IDENTIFICATION</scope>
</reference>
<dbReference type="STRING" id="70667.A0A183SJF1"/>
<keyword evidence="5" id="KW-1133">Transmembrane helix</keyword>
<evidence type="ECO:0000256" key="8">
    <source>
        <dbReference type="ARBA" id="ARBA00023136"/>
    </source>
</evidence>
<reference evidence="17 18" key="2">
    <citation type="submission" date="2018-11" db="EMBL/GenBank/DDBJ databases">
        <authorList>
            <consortium name="Pathogen Informatics"/>
        </authorList>
    </citation>
    <scope>NUCLEOTIDE SEQUENCE [LARGE SCALE GENOMIC DNA]</scope>
    <source>
        <strain evidence="17 18">NST_G2</strain>
    </source>
</reference>
<sequence>MVFFERGKVIKIGVGFHFRQSVDGCVRGSGGPVKKASEVLRPALQDFCLLSEQGRSVSTEKRVDSFDWTSVDSLNCDEEVLAFVAIHVPLDLLLLSEQGRSVSTEKRVDSFDWKSIDSLNCDEEVLAFVAIHVPLDLLGLVDNLGGLHLPLAISVEDGGFGSRLSCLQREQSIDGCIVVIEPVFTLSKCTANVILRGGLDRVPQLAQAVLHGGVLIGDWKTKPHLGDDEAMIRSSVGTGDQLSHQHVLLVSLPEEDIIQQVSMSRPGVHSGPLLPYWDQVVFCEGADYGGEFLYPKRQAEAHLAIIAALRQTGQTFHDVFPDVIIDSWNHRKPTDPRGGIPVVTFRRNSSSDNGPQNRRSTAFDLAHVFSVWSANKIPQTVFLHTMSPDVEDIVAEAYDAGLISQNTFWTIMDEAGSNMNVSNLITKLNVANDETLNPIKARQRSRPNLAFIRRYPVLRNEDCFDSKLPLDLRSRMRRLFDCRVDHIPWYNETGLLNSLWMFASKTRKLHEPIKFYRTAQLQRDGDFKMTDFGALMAPNSDISGLFPNAFYSFFGEGLRIGCLQAKGFVEGGYLDESGFLRNASGFQIDLLQLLQEQFEFSYELVIPADGEYGRRLSNGSWTGLIGLVVRRKVEFAVGPITISALRAKATQFMGPFQSAHLTAFYRTPAESSNLVRMATPFHWQTWMLIISSIFLSSGLICCLSRFSPYSAWNLRLSGAISDEISIWDNLWNVFEGFVMQAQDFYPFAYSSRILMASWWMYVVLVQAAYQAELVAFLSRSEIMSPFETLEELADDTTITPLIARASNTYYGCYTTSGHQGHQLCCEPQRPISFKKASPESTYARLWKRTQLVSEAEGMEKILASPEFVYIDDEITAGAIENAANRRISKLKKTFAHSFYGFPIVTGTEYMRAFDSYIHRLRETGIIQRLYSKWLQAPERPFGTAATGASMSIDMSQSSGTFILLGISALVSLLSLGMENLWSYNFPTLKVKWDDWKNRQSGAQS</sequence>
<keyword evidence="4" id="KW-0812">Transmembrane</keyword>
<keyword evidence="12" id="KW-0407">Ion channel</keyword>
<keyword evidence="18" id="KW-1185">Reference proteome</keyword>
<dbReference type="GO" id="GO:0005886">
    <property type="term" value="C:plasma membrane"/>
    <property type="evidence" value="ECO:0007669"/>
    <property type="project" value="UniProtKB-SubCell"/>
</dbReference>
<evidence type="ECO:0000256" key="10">
    <source>
        <dbReference type="ARBA" id="ARBA00023180"/>
    </source>
</evidence>
<dbReference type="InterPro" id="IPR001508">
    <property type="entry name" value="Iono_Glu_rcpt_met"/>
</dbReference>
<dbReference type="Gene3D" id="1.10.287.70">
    <property type="match status" value="1"/>
</dbReference>
<accession>A0A183SJF1</accession>
<dbReference type="PRINTS" id="PR00177">
    <property type="entry name" value="NMDARECEPTOR"/>
</dbReference>
<dbReference type="PANTHER" id="PTHR18966">
    <property type="entry name" value="IONOTROPIC GLUTAMATE RECEPTOR"/>
    <property type="match status" value="1"/>
</dbReference>
<evidence type="ECO:0000256" key="2">
    <source>
        <dbReference type="ARBA" id="ARBA00022448"/>
    </source>
</evidence>
<keyword evidence="7" id="KW-0406">Ion transport</keyword>
<feature type="binding site" evidence="13">
    <location>
        <position position="639"/>
    </location>
    <ligand>
        <name>L-glutamate</name>
        <dbReference type="ChEBI" id="CHEBI:29985"/>
    </ligand>
</feature>
<gene>
    <name evidence="17" type="ORF">SSLN_LOCUS4349</name>
</gene>
<evidence type="ECO:0000256" key="9">
    <source>
        <dbReference type="ARBA" id="ARBA00023170"/>
    </source>
</evidence>
<keyword evidence="8" id="KW-0472">Membrane</keyword>
<dbReference type="FunFam" id="3.40.190.10:FF:000078">
    <property type="entry name" value="glutamate receptor ionotropic, NMDA 3B"/>
    <property type="match status" value="1"/>
</dbReference>
<evidence type="ECO:0000313" key="19">
    <source>
        <dbReference type="WBParaSite" id="SSLN_0000449601-mRNA-1"/>
    </source>
</evidence>
<dbReference type="WBParaSite" id="SSLN_0000449601-mRNA-1">
    <property type="protein sequence ID" value="SSLN_0000449601-mRNA-1"/>
    <property type="gene ID" value="SSLN_0000449601"/>
</dbReference>
<organism evidence="19">
    <name type="scientific">Schistocephalus solidus</name>
    <name type="common">Tapeworm</name>
    <dbReference type="NCBI Taxonomy" id="70667"/>
    <lineage>
        <taxon>Eukaryota</taxon>
        <taxon>Metazoa</taxon>
        <taxon>Spiralia</taxon>
        <taxon>Lophotrochozoa</taxon>
        <taxon>Platyhelminthes</taxon>
        <taxon>Cestoda</taxon>
        <taxon>Eucestoda</taxon>
        <taxon>Diphyllobothriidea</taxon>
        <taxon>Diphyllobothriidae</taxon>
        <taxon>Schistocephalus</taxon>
    </lineage>
</organism>
<evidence type="ECO:0000256" key="7">
    <source>
        <dbReference type="ARBA" id="ARBA00023065"/>
    </source>
</evidence>
<dbReference type="OrthoDB" id="9997229at2759"/>
<evidence type="ECO:0000256" key="3">
    <source>
        <dbReference type="ARBA" id="ARBA00022475"/>
    </source>
</evidence>